<dbReference type="RefSeq" id="WP_200377524.1">
    <property type="nucleotide sequence ID" value="NZ_NRRU01000001.1"/>
</dbReference>
<dbReference type="InterPro" id="IPR006531">
    <property type="entry name" value="Gp5/Vgr_OB"/>
</dbReference>
<accession>A0ABS1DQ34</accession>
<name>A0ABS1DQ34_RUBGE</name>
<protein>
    <recommendedName>
        <fullName evidence="1">Gp5/Type VI secretion system Vgr protein OB-fold domain-containing protein</fullName>
    </recommendedName>
</protein>
<organism evidence="2 3">
    <name type="scientific">Rubrivivax gelatinosus</name>
    <name type="common">Rhodocyclus gelatinosus</name>
    <name type="synonym">Rhodopseudomonas gelatinosa</name>
    <dbReference type="NCBI Taxonomy" id="28068"/>
    <lineage>
        <taxon>Bacteria</taxon>
        <taxon>Pseudomonadati</taxon>
        <taxon>Pseudomonadota</taxon>
        <taxon>Betaproteobacteria</taxon>
        <taxon>Burkholderiales</taxon>
        <taxon>Sphaerotilaceae</taxon>
        <taxon>Rubrivivax</taxon>
    </lineage>
</organism>
<dbReference type="InterPro" id="IPR013046">
    <property type="entry name" value="GpV/Gp45"/>
</dbReference>
<evidence type="ECO:0000259" key="1">
    <source>
        <dbReference type="Pfam" id="PF04717"/>
    </source>
</evidence>
<feature type="domain" description="Gp5/Type VI secretion system Vgr protein OB-fold" evidence="1">
    <location>
        <begin position="15"/>
        <end position="81"/>
    </location>
</feature>
<comment type="caution">
    <text evidence="2">The sequence shown here is derived from an EMBL/GenBank/DDBJ whole genome shotgun (WGS) entry which is preliminary data.</text>
</comment>
<sequence length="150" mass="15797">MESELSRRLANVIRAGVVDQVDGAAARVRVRSGELLTDWLPWLVQRAGDVVTWCAPSVGEQCLLLSPGGDLAAAVVLAGIYSTAVPAPEQDVQVALVRFPDGTVLRHDFAARELLIDVAAGGSLTLRCGPSSLVLDSDGARITAPRIDLN</sequence>
<evidence type="ECO:0000313" key="2">
    <source>
        <dbReference type="EMBL" id="MBK1711305.1"/>
    </source>
</evidence>
<dbReference type="Pfam" id="PF04717">
    <property type="entry name" value="Phage_base_V"/>
    <property type="match status" value="1"/>
</dbReference>
<dbReference type="InterPro" id="IPR037026">
    <property type="entry name" value="Vgr_OB-fold_dom_sf"/>
</dbReference>
<dbReference type="Proteomes" id="UP001041814">
    <property type="component" value="Unassembled WGS sequence"/>
</dbReference>
<dbReference type="EMBL" id="NRRU01000001">
    <property type="protein sequence ID" value="MBK1711305.1"/>
    <property type="molecule type" value="Genomic_DNA"/>
</dbReference>
<keyword evidence="3" id="KW-1185">Reference proteome</keyword>
<reference evidence="2" key="1">
    <citation type="submission" date="2017-08" db="EMBL/GenBank/DDBJ databases">
        <authorList>
            <person name="Imhoff J.F."/>
            <person name="Rahn T."/>
            <person name="Kuenzel S."/>
            <person name="Neulinger S.C."/>
        </authorList>
    </citation>
    <scope>NUCLEOTIDE SEQUENCE</scope>
    <source>
        <strain evidence="2">IM 151</strain>
    </source>
</reference>
<proteinExistence type="predicted"/>
<gene>
    <name evidence="2" type="ORF">CKO43_00750</name>
</gene>
<dbReference type="Gene3D" id="2.40.50.230">
    <property type="entry name" value="Gp5 N-terminal domain"/>
    <property type="match status" value="1"/>
</dbReference>
<dbReference type="NCBIfam" id="TIGR01644">
    <property type="entry name" value="phage_P2_V"/>
    <property type="match status" value="1"/>
</dbReference>
<reference evidence="2" key="2">
    <citation type="journal article" date="2020" name="Microorganisms">
        <title>Osmotic Adaptation and Compatible Solute Biosynthesis of Phototrophic Bacteria as Revealed from Genome Analyses.</title>
        <authorList>
            <person name="Imhoff J.F."/>
            <person name="Rahn T."/>
            <person name="Kunzel S."/>
            <person name="Keller A."/>
            <person name="Neulinger S.C."/>
        </authorList>
    </citation>
    <scope>NUCLEOTIDE SEQUENCE</scope>
    <source>
        <strain evidence="2">IM 151</strain>
    </source>
</reference>
<evidence type="ECO:0000313" key="3">
    <source>
        <dbReference type="Proteomes" id="UP001041814"/>
    </source>
</evidence>